<name>A0A7W9B5C3_9SPHN</name>
<gene>
    <name evidence="1" type="ORF">FHR21_001595</name>
</gene>
<dbReference type="EMBL" id="JACIJH010000003">
    <property type="protein sequence ID" value="MBB5706251.1"/>
    <property type="molecule type" value="Genomic_DNA"/>
</dbReference>
<dbReference type="GO" id="GO:0016740">
    <property type="term" value="F:transferase activity"/>
    <property type="evidence" value="ECO:0007669"/>
    <property type="project" value="UniProtKB-KW"/>
</dbReference>
<protein>
    <submittedName>
        <fullName evidence="1">Phytoene synthase</fullName>
        <ecNumber evidence="1">2.5.1.32</ecNumber>
    </submittedName>
</protein>
<keyword evidence="1" id="KW-0808">Transferase</keyword>
<reference evidence="1 2" key="1">
    <citation type="submission" date="2020-08" db="EMBL/GenBank/DDBJ databases">
        <title>Genomic Encyclopedia of Type Strains, Phase IV (KMG-IV): sequencing the most valuable type-strain genomes for metagenomic binning, comparative biology and taxonomic classification.</title>
        <authorList>
            <person name="Goeker M."/>
        </authorList>
    </citation>
    <scope>NUCLEOTIDE SEQUENCE [LARGE SCALE GENOMIC DNA]</scope>
    <source>
        <strain evidence="1 2">DSM 27163</strain>
    </source>
</reference>
<sequence length="213" mass="22804">MTGETEPLESVYPDLRDPRVTVAVPRERRAALATLWALAERLTKLLHDSREPLIGQIKLAWWRDMLALLASDPAALPKGEPLLAELQASWAGQGGLGALADAAEAMLLAESDEARRDAAKAFGAVLFRLAGASGAAGNRWGLVWGAALQEDETAARDLFAAARAEPAPPRAAFAGQRALLMLDRWAAAIAGRGGERRWRSEGLLLLRIGLTGR</sequence>
<accession>A0A7W9B5C3</accession>
<comment type="caution">
    <text evidence="1">The sequence shown here is derived from an EMBL/GenBank/DDBJ whole genome shotgun (WGS) entry which is preliminary data.</text>
</comment>
<dbReference type="RefSeq" id="WP_184097009.1">
    <property type="nucleotide sequence ID" value="NZ_JACIJH010000003.1"/>
</dbReference>
<keyword evidence="2" id="KW-1185">Reference proteome</keyword>
<dbReference type="Proteomes" id="UP000537161">
    <property type="component" value="Unassembled WGS sequence"/>
</dbReference>
<proteinExistence type="predicted"/>
<evidence type="ECO:0000313" key="2">
    <source>
        <dbReference type="Proteomes" id="UP000537161"/>
    </source>
</evidence>
<dbReference type="AlphaFoldDB" id="A0A7W9B5C3"/>
<evidence type="ECO:0000313" key="1">
    <source>
        <dbReference type="EMBL" id="MBB5706251.1"/>
    </source>
</evidence>
<dbReference type="EC" id="2.5.1.32" evidence="1"/>
<organism evidence="1 2">
    <name type="scientific">Sphingopyxis panaciterrulae</name>
    <dbReference type="NCBI Taxonomy" id="462372"/>
    <lineage>
        <taxon>Bacteria</taxon>
        <taxon>Pseudomonadati</taxon>
        <taxon>Pseudomonadota</taxon>
        <taxon>Alphaproteobacteria</taxon>
        <taxon>Sphingomonadales</taxon>
        <taxon>Sphingomonadaceae</taxon>
        <taxon>Sphingopyxis</taxon>
    </lineage>
</organism>